<dbReference type="Proteomes" id="UP000626109">
    <property type="component" value="Unassembled WGS sequence"/>
</dbReference>
<accession>A0A813IJV1</accession>
<reference evidence="2" key="1">
    <citation type="submission" date="2021-02" db="EMBL/GenBank/DDBJ databases">
        <authorList>
            <person name="Dougan E. K."/>
            <person name="Rhodes N."/>
            <person name="Thang M."/>
            <person name="Chan C."/>
        </authorList>
    </citation>
    <scope>NUCLEOTIDE SEQUENCE</scope>
</reference>
<dbReference type="AlphaFoldDB" id="A0A813IJV1"/>
<evidence type="ECO:0000256" key="1">
    <source>
        <dbReference type="SAM" id="MobiDB-lite"/>
    </source>
</evidence>
<feature type="region of interest" description="Disordered" evidence="1">
    <location>
        <begin position="142"/>
        <end position="194"/>
    </location>
</feature>
<comment type="caution">
    <text evidence="2">The sequence shown here is derived from an EMBL/GenBank/DDBJ whole genome shotgun (WGS) entry which is preliminary data.</text>
</comment>
<evidence type="ECO:0000313" key="2">
    <source>
        <dbReference type="EMBL" id="CAE8650801.1"/>
    </source>
</evidence>
<protein>
    <submittedName>
        <fullName evidence="2">Uncharacterized protein</fullName>
    </submittedName>
</protein>
<evidence type="ECO:0000313" key="3">
    <source>
        <dbReference type="Proteomes" id="UP000626109"/>
    </source>
</evidence>
<name>A0A813IJV1_POLGL</name>
<feature type="region of interest" description="Disordered" evidence="1">
    <location>
        <begin position="41"/>
        <end position="122"/>
    </location>
</feature>
<sequence length="194" mass="20285">EVVKKLGVAPAKVVISADSEESEEDSMELVRKVKAERISTAPAQVVTKAASEDSEEEEDSMEMVRKVKAERISSAAPEQQQPVSPATPLESSRVVPARPLSPVTPEASSSSKREASPWIPAAGAEEAPKVIAAAADVVRPMSVPGLDDTDSDEEVENILGAVSSDDESSVSSGGNDAVAFADARGRSANLMSRE</sequence>
<feature type="compositionally biased region" description="Acidic residues" evidence="1">
    <location>
        <begin position="147"/>
        <end position="156"/>
    </location>
</feature>
<feature type="non-terminal residue" evidence="2">
    <location>
        <position position="194"/>
    </location>
</feature>
<organism evidence="2 3">
    <name type="scientific">Polarella glacialis</name>
    <name type="common">Dinoflagellate</name>
    <dbReference type="NCBI Taxonomy" id="89957"/>
    <lineage>
        <taxon>Eukaryota</taxon>
        <taxon>Sar</taxon>
        <taxon>Alveolata</taxon>
        <taxon>Dinophyceae</taxon>
        <taxon>Suessiales</taxon>
        <taxon>Suessiaceae</taxon>
        <taxon>Polarella</taxon>
    </lineage>
</organism>
<feature type="compositionally biased region" description="Acidic residues" evidence="1">
    <location>
        <begin position="52"/>
        <end position="61"/>
    </location>
</feature>
<gene>
    <name evidence="2" type="ORF">PGLA2088_LOCUS8593</name>
</gene>
<feature type="compositionally biased region" description="Basic and acidic residues" evidence="1">
    <location>
        <begin position="62"/>
        <end position="71"/>
    </location>
</feature>
<dbReference type="EMBL" id="CAJNNW010009234">
    <property type="protein sequence ID" value="CAE8650801.1"/>
    <property type="molecule type" value="Genomic_DNA"/>
</dbReference>
<proteinExistence type="predicted"/>